<dbReference type="SUPFAM" id="SSF51621">
    <property type="entry name" value="Phosphoenolpyruvate/pyruvate domain"/>
    <property type="match status" value="1"/>
</dbReference>
<dbReference type="EMBL" id="JBHLTG010000005">
    <property type="protein sequence ID" value="MFC0680410.1"/>
    <property type="molecule type" value="Genomic_DNA"/>
</dbReference>
<dbReference type="PANTHER" id="PTHR42905:SF16">
    <property type="entry name" value="CARBOXYPHOSPHONOENOLPYRUVATE PHOSPHONOMUTASE-LIKE PROTEIN (AFU_ORTHOLOGUE AFUA_5G07230)"/>
    <property type="match status" value="1"/>
</dbReference>
<dbReference type="Gene3D" id="3.20.20.60">
    <property type="entry name" value="Phosphoenolpyruvate-binding domains"/>
    <property type="match status" value="1"/>
</dbReference>
<keyword evidence="1" id="KW-0479">Metal-binding</keyword>
<dbReference type="PANTHER" id="PTHR42905">
    <property type="entry name" value="PHOSPHOENOLPYRUVATE CARBOXYLASE"/>
    <property type="match status" value="1"/>
</dbReference>
<keyword evidence="2" id="KW-0456">Lyase</keyword>
<evidence type="ECO:0000256" key="1">
    <source>
        <dbReference type="ARBA" id="ARBA00022723"/>
    </source>
</evidence>
<evidence type="ECO:0000313" key="2">
    <source>
        <dbReference type="EMBL" id="MFC0680410.1"/>
    </source>
</evidence>
<dbReference type="Pfam" id="PF13714">
    <property type="entry name" value="PEP_mutase"/>
    <property type="match status" value="1"/>
</dbReference>
<dbReference type="InterPro" id="IPR040442">
    <property type="entry name" value="Pyrv_kinase-like_dom_sf"/>
</dbReference>
<evidence type="ECO:0000313" key="3">
    <source>
        <dbReference type="Proteomes" id="UP001589896"/>
    </source>
</evidence>
<gene>
    <name evidence="2" type="ORF">ACFFGH_21470</name>
</gene>
<dbReference type="CDD" id="cd00377">
    <property type="entry name" value="ICL_PEPM"/>
    <property type="match status" value="1"/>
</dbReference>
<accession>A0ABV6RTV2</accession>
<reference evidence="2 3" key="1">
    <citation type="submission" date="2024-09" db="EMBL/GenBank/DDBJ databases">
        <authorList>
            <person name="Sun Q."/>
            <person name="Mori K."/>
        </authorList>
    </citation>
    <scope>NUCLEOTIDE SEQUENCE [LARGE SCALE GENOMIC DNA]</scope>
    <source>
        <strain evidence="2 3">KCTC 23076</strain>
    </source>
</reference>
<keyword evidence="3" id="KW-1185">Reference proteome</keyword>
<sequence length="268" mass="28181">MGMTDAPQAQKATLLRSLHVPGSPLVLVNVWDAVSARVVSETPGVRAVATASHSVSYAHGLPDGEGLSADQAIEAARRVVGAVQHLPVTIDFERGYSPTAAGVGENVARLLETGAVGINLEDSLGDGPDPLRPIDEQSERIAAARAAGQRAGVPVVINARMDALAVAPQEWDDAMTRANAYLRAGADCVFVIGYGSADRLARAIEEIHGPVSVVGNPSAPPLRRLAELGVARISFGPYSLGLVLAHLRRATVQLTDLDDYPEELGFRY</sequence>
<dbReference type="GO" id="GO:0016829">
    <property type="term" value="F:lyase activity"/>
    <property type="evidence" value="ECO:0007669"/>
    <property type="project" value="UniProtKB-KW"/>
</dbReference>
<organism evidence="2 3">
    <name type="scientific">Lysobacter korlensis</name>
    <dbReference type="NCBI Taxonomy" id="553636"/>
    <lineage>
        <taxon>Bacteria</taxon>
        <taxon>Pseudomonadati</taxon>
        <taxon>Pseudomonadota</taxon>
        <taxon>Gammaproteobacteria</taxon>
        <taxon>Lysobacterales</taxon>
        <taxon>Lysobacteraceae</taxon>
        <taxon>Lysobacter</taxon>
    </lineage>
</organism>
<dbReference type="RefSeq" id="WP_386672115.1">
    <property type="nucleotide sequence ID" value="NZ_JBHLTG010000005.1"/>
</dbReference>
<dbReference type="InterPro" id="IPR039556">
    <property type="entry name" value="ICL/PEPM"/>
</dbReference>
<dbReference type="Proteomes" id="UP001589896">
    <property type="component" value="Unassembled WGS sequence"/>
</dbReference>
<dbReference type="InterPro" id="IPR015813">
    <property type="entry name" value="Pyrv/PenolPyrv_kinase-like_dom"/>
</dbReference>
<protein>
    <submittedName>
        <fullName evidence="2">Isocitrate lyase/phosphoenolpyruvate mutase family protein</fullName>
    </submittedName>
</protein>
<proteinExistence type="predicted"/>
<comment type="caution">
    <text evidence="2">The sequence shown here is derived from an EMBL/GenBank/DDBJ whole genome shotgun (WGS) entry which is preliminary data.</text>
</comment>
<name>A0ABV6RTV2_9GAMM</name>